<organism evidence="2 3">
    <name type="scientific">Roseobacter phage RD-1410W1-01</name>
    <dbReference type="NCBI Taxonomy" id="1815984"/>
    <lineage>
        <taxon>Viruses</taxon>
        <taxon>Duplodnaviria</taxon>
        <taxon>Heunggongvirae</taxon>
        <taxon>Uroviricota</taxon>
        <taxon>Caudoviricetes</taxon>
        <taxon>Schitoviridae</taxon>
        <taxon>Rhodovirinae</taxon>
        <taxon>Aoqinvirus</taxon>
        <taxon>Aoqinvirus RD1410W101</taxon>
    </lineage>
</organism>
<protein>
    <recommendedName>
        <fullName evidence="4">Tape measure protein</fullName>
    </recommendedName>
</protein>
<dbReference type="EMBL" id="KU885989">
    <property type="protein sequence ID" value="ANJ20805.1"/>
    <property type="molecule type" value="Genomic_DNA"/>
</dbReference>
<evidence type="ECO:0000313" key="3">
    <source>
        <dbReference type="Proteomes" id="UP000259976"/>
    </source>
</evidence>
<feature type="compositionally biased region" description="Acidic residues" evidence="1">
    <location>
        <begin position="85"/>
        <end position="104"/>
    </location>
</feature>
<sequence>MAKFTREQLDNMSDDEFMALNPDSIEVTDDGETDYATTADQLDPNHEETNEDSSTEETTEETHAESDDTDDTDDSVGTDGGTDSGDTDDTSEEAEDTASEEEDPEGKTDQTLNGGEEVSEEDAEKAGSEEETDQTKDGETAETDDKKPEAKKGSGKIVVPDGVTQEQVTSALGFYQKITAPFKADGKDFSVRNPEDAIRLMQQGVNYSRRMQELKPMKQLNRMLQDHGLNTPDKLNFLIDLSKGDKGAIEKLLKDNKIDTMDLDTEKETRYQGNNYAGNSQDNEFRDALETTMQSAEGQQLVGEIHKSWDPKSKARLKEDPSILGNLTEMKSSGVYDKVVAEVEYQKSVGYLTDVPFLQAFDQVGEAMAKAGVFNVQEQPAANGSQMAPLNSAPAQKEPVASGARKAPAAKKPKPNPHLSSTPPSQQSAPSTEEIDYDNLSDEEFAKLAPPK</sequence>
<feature type="compositionally biased region" description="Basic and acidic residues" evidence="1">
    <location>
        <begin position="124"/>
        <end position="152"/>
    </location>
</feature>
<feature type="region of interest" description="Disordered" evidence="1">
    <location>
        <begin position="384"/>
        <end position="452"/>
    </location>
</feature>
<evidence type="ECO:0008006" key="4">
    <source>
        <dbReference type="Google" id="ProtNLM"/>
    </source>
</evidence>
<feature type="compositionally biased region" description="Acidic residues" evidence="1">
    <location>
        <begin position="67"/>
        <end position="76"/>
    </location>
</feature>
<evidence type="ECO:0000256" key="1">
    <source>
        <dbReference type="SAM" id="MobiDB-lite"/>
    </source>
</evidence>
<evidence type="ECO:0000313" key="2">
    <source>
        <dbReference type="EMBL" id="ANJ20805.1"/>
    </source>
</evidence>
<proteinExistence type="predicted"/>
<feature type="compositionally biased region" description="Low complexity" evidence="1">
    <location>
        <begin position="420"/>
        <end position="432"/>
    </location>
</feature>
<gene>
    <name evidence="2" type="ORF">RDp01_gp71</name>
</gene>
<name>A0A191VYL8_9CAUD</name>
<feature type="compositionally biased region" description="Acidic residues" evidence="1">
    <location>
        <begin position="433"/>
        <end position="443"/>
    </location>
</feature>
<reference evidence="2 3" key="1">
    <citation type="journal article" date="2016" name="Curr. Microbiol.">
        <title>Characterization and Complete Genome Sequences of Three N4-Like Roseobacter Phages Isolated from the South China Sea.</title>
        <authorList>
            <person name="Li B."/>
            <person name="Zhang S."/>
            <person name="Long L."/>
            <person name="Huang S."/>
        </authorList>
    </citation>
    <scope>NUCLEOTIDE SEQUENCE [LARGE SCALE GENOMIC DNA]</scope>
</reference>
<keyword evidence="3" id="KW-1185">Reference proteome</keyword>
<accession>A0A191VYL8</accession>
<dbReference type="Proteomes" id="UP000259976">
    <property type="component" value="Segment"/>
</dbReference>
<feature type="region of interest" description="Disordered" evidence="1">
    <location>
        <begin position="1"/>
        <end position="161"/>
    </location>
</feature>
<feature type="compositionally biased region" description="Acidic residues" evidence="1">
    <location>
        <begin position="49"/>
        <end position="59"/>
    </location>
</feature>